<dbReference type="RefSeq" id="WP_163385730.1">
    <property type="nucleotide sequence ID" value="NZ_JAUFQS010000001.1"/>
</dbReference>
<feature type="domain" description="Cytochrome c" evidence="5">
    <location>
        <begin position="833"/>
        <end position="930"/>
    </location>
</feature>
<accession>A0ABT8C2N4</accession>
<dbReference type="PANTHER" id="PTHR33546">
    <property type="entry name" value="LARGE, MULTIFUNCTIONAL SECRETED PROTEIN-RELATED"/>
    <property type="match status" value="1"/>
</dbReference>
<evidence type="ECO:0000256" key="4">
    <source>
        <dbReference type="PROSITE-ProRule" id="PRU00433"/>
    </source>
</evidence>
<name>A0ABT8C2N4_9BACT</name>
<dbReference type="PROSITE" id="PS51007">
    <property type="entry name" value="CYTC"/>
    <property type="match status" value="1"/>
</dbReference>
<evidence type="ECO:0000256" key="1">
    <source>
        <dbReference type="ARBA" id="ARBA00022617"/>
    </source>
</evidence>
<proteinExistence type="predicted"/>
<comment type="caution">
    <text evidence="6">The sequence shown here is derived from an EMBL/GenBank/DDBJ whole genome shotgun (WGS) entry which is preliminary data.</text>
</comment>
<dbReference type="InterPro" id="IPR011042">
    <property type="entry name" value="6-blade_b-propeller_TolB-like"/>
</dbReference>
<sequence>MNYANSNFRFPKYQTLSLLALFLLFGNLFFSCQEKVQEKMITEVDFETEEFAPFVEPGFPFITTSMDGRDLGEGFPNNNISARVLALQLGNEAYACFDTDMLRWTVGWTGDFMPMVTMAQISYDDFHNKGNQIPKIGGDPKVATGSYPGWSAGAPLFSDPRTPSPHPQSPPWGAIPAELGRYEGLYTLGQQAVLAYSVGNTLIHELPGSVVRDGMTAFTRYFDVSPADRSLYLVAAEVVDADSVKEKENSILIHRDGEITGLGLPAGVTGVRLSVHEERYLVAEVAPHAEATEFGLVVWKGDQEHLAAFEAATSEFEAEIPTIDQGGPAYWTEEVLTKGHISPDTAAFVTDRLTLPVPNPWKRNVRLVDIGFFDADKAALVTFEGDVWIMNGLEEGIGRLAWSRFASGLYEPQSLEIVDGKVYVYGKDGITRLHDLNGDGVADRYENFSNAMAQSIETREWASSMVADPKGGFYVAKFGALDMGPETSSPKSLMGFRSASHHDGSVLKISSDGRSVEQFASGFRGPYLGIHPENGLLTGSDQQGHYMPSTPVMLIQKGDYFGVPATAHRDPIPEVTPPITWIPHNEDRSGVGQIWVNSAKMGPLNGQLLHLSYGRPGLFQVKIDSGSQVVQGGANVIPGTFPAPAMKGKVNPGDGQVYFTGFSLWGHNSEVLSALLRLRYTGKENFMPREYKVRDGGIILRFDQELDKTVAQDIAAYKVKRWNYQRSQKYGSGHFKLDGTVGEEYLPVLEAILSDDRKGVFLIVPQITEVMQMEVAYELKTKGGVSWSDKVWMTVNEVVRPDLLAEGFSKVSEGDLNQDYEASLLVDSEGEAPDAVRGKELFMNYGCIACHAVEGSGEGKIGPNVDGLYGSEREFTDGSSATADEDYLRESIVDPGARVVKGREGEMPSFLGVLSENDIASIILYFKTLKN</sequence>
<dbReference type="Pfam" id="PF00034">
    <property type="entry name" value="Cytochrom_C"/>
    <property type="match status" value="1"/>
</dbReference>
<gene>
    <name evidence="6" type="ORF">QWZ15_00435</name>
</gene>
<dbReference type="EMBL" id="JAUFQS010000001">
    <property type="protein sequence ID" value="MDN3686279.1"/>
    <property type="molecule type" value="Genomic_DNA"/>
</dbReference>
<dbReference type="PANTHER" id="PTHR33546:SF1">
    <property type="entry name" value="LARGE, MULTIFUNCTIONAL SECRETED PROTEIN"/>
    <property type="match status" value="1"/>
</dbReference>
<dbReference type="InterPro" id="IPR009056">
    <property type="entry name" value="Cyt_c-like_dom"/>
</dbReference>
<keyword evidence="1 4" id="KW-0349">Heme</keyword>
<dbReference type="InterPro" id="IPR046476">
    <property type="entry name" value="DUF6797"/>
</dbReference>
<keyword evidence="3 4" id="KW-0408">Iron</keyword>
<dbReference type="SUPFAM" id="SSF63829">
    <property type="entry name" value="Calcium-dependent phosphotriesterase"/>
    <property type="match status" value="1"/>
</dbReference>
<dbReference type="Gene3D" id="2.120.10.30">
    <property type="entry name" value="TolB, C-terminal domain"/>
    <property type="match status" value="1"/>
</dbReference>
<organism evidence="6 7">
    <name type="scientific">Cyclobacterium jeungdonense</name>
    <dbReference type="NCBI Taxonomy" id="708087"/>
    <lineage>
        <taxon>Bacteria</taxon>
        <taxon>Pseudomonadati</taxon>
        <taxon>Bacteroidota</taxon>
        <taxon>Cytophagia</taxon>
        <taxon>Cytophagales</taxon>
        <taxon>Cyclobacteriaceae</taxon>
        <taxon>Cyclobacterium</taxon>
    </lineage>
</organism>
<evidence type="ECO:0000313" key="7">
    <source>
        <dbReference type="Proteomes" id="UP001236663"/>
    </source>
</evidence>
<evidence type="ECO:0000259" key="5">
    <source>
        <dbReference type="PROSITE" id="PS51007"/>
    </source>
</evidence>
<dbReference type="Proteomes" id="UP001236663">
    <property type="component" value="Unassembled WGS sequence"/>
</dbReference>
<dbReference type="SUPFAM" id="SSF46626">
    <property type="entry name" value="Cytochrome c"/>
    <property type="match status" value="1"/>
</dbReference>
<evidence type="ECO:0000256" key="3">
    <source>
        <dbReference type="ARBA" id="ARBA00023004"/>
    </source>
</evidence>
<reference evidence="7" key="1">
    <citation type="journal article" date="2019" name="Int. J. Syst. Evol. Microbiol.">
        <title>The Global Catalogue of Microorganisms (GCM) 10K type strain sequencing project: providing services to taxonomists for standard genome sequencing and annotation.</title>
        <authorList>
            <consortium name="The Broad Institute Genomics Platform"/>
            <consortium name="The Broad Institute Genome Sequencing Center for Infectious Disease"/>
            <person name="Wu L."/>
            <person name="Ma J."/>
        </authorList>
    </citation>
    <scope>NUCLEOTIDE SEQUENCE [LARGE SCALE GENOMIC DNA]</scope>
    <source>
        <strain evidence="7">CECT 7706</strain>
    </source>
</reference>
<dbReference type="InterPro" id="IPR036909">
    <property type="entry name" value="Cyt_c-like_dom_sf"/>
</dbReference>
<protein>
    <submittedName>
        <fullName evidence="6">C-type cytochrome</fullName>
    </submittedName>
</protein>
<keyword evidence="2 4" id="KW-0479">Metal-binding</keyword>
<evidence type="ECO:0000256" key="2">
    <source>
        <dbReference type="ARBA" id="ARBA00022723"/>
    </source>
</evidence>
<dbReference type="Pfam" id="PF20601">
    <property type="entry name" value="DUF6797"/>
    <property type="match status" value="1"/>
</dbReference>
<keyword evidence="7" id="KW-1185">Reference proteome</keyword>
<evidence type="ECO:0000313" key="6">
    <source>
        <dbReference type="EMBL" id="MDN3686279.1"/>
    </source>
</evidence>
<dbReference type="Gene3D" id="1.10.760.10">
    <property type="entry name" value="Cytochrome c-like domain"/>
    <property type="match status" value="1"/>
</dbReference>